<dbReference type="Proteomes" id="UP000191112">
    <property type="component" value="Unassembled WGS sequence"/>
</dbReference>
<dbReference type="EMBL" id="FUYZ01000009">
    <property type="protein sequence ID" value="SKC02149.1"/>
    <property type="molecule type" value="Genomic_DNA"/>
</dbReference>
<feature type="chain" id="PRO_5012549757" description="Outer membrane protein beta-barrel domain-containing protein" evidence="1">
    <location>
        <begin position="25"/>
        <end position="165"/>
    </location>
</feature>
<proteinExistence type="predicted"/>
<feature type="signal peptide" evidence="1">
    <location>
        <begin position="1"/>
        <end position="24"/>
    </location>
</feature>
<accession>A0A1T5G1C5</accession>
<evidence type="ECO:0000256" key="1">
    <source>
        <dbReference type="SAM" id="SignalP"/>
    </source>
</evidence>
<dbReference type="AlphaFoldDB" id="A0A1T5G1C5"/>
<evidence type="ECO:0000313" key="3">
    <source>
        <dbReference type="Proteomes" id="UP000191112"/>
    </source>
</evidence>
<gene>
    <name evidence="2" type="ORF">SAMN05660477_02463</name>
</gene>
<name>A0A1T5G1C5_9FLAO</name>
<dbReference type="STRING" id="619805.SAMN05660477_02463"/>
<sequence length="165" mass="18161">MSFNKIFFIISLIFSSIFFNQTKAQMTTHWLLNTGYVYQTQSFGEIGVKALFLKNDDVLYRLGGSALLGSANGKFAAIPKLQGDVLLNFQKGVDLYHSHYFILGAEATTKYIAPKVGVSILGIIDLTAGYGFGFSGQNINGKELKGLNINFGLNLPFVMLNDMLK</sequence>
<evidence type="ECO:0008006" key="4">
    <source>
        <dbReference type="Google" id="ProtNLM"/>
    </source>
</evidence>
<evidence type="ECO:0000313" key="2">
    <source>
        <dbReference type="EMBL" id="SKC02149.1"/>
    </source>
</evidence>
<dbReference type="RefSeq" id="WP_245797191.1">
    <property type="nucleotide sequence ID" value="NZ_FUYZ01000009.1"/>
</dbReference>
<protein>
    <recommendedName>
        <fullName evidence="4">Outer membrane protein beta-barrel domain-containing protein</fullName>
    </recommendedName>
</protein>
<keyword evidence="3" id="KW-1185">Reference proteome</keyword>
<keyword evidence="1" id="KW-0732">Signal</keyword>
<reference evidence="2 3" key="1">
    <citation type="submission" date="2017-02" db="EMBL/GenBank/DDBJ databases">
        <authorList>
            <person name="Peterson S.W."/>
        </authorList>
    </citation>
    <scope>NUCLEOTIDE SEQUENCE [LARGE SCALE GENOMIC DNA]</scope>
    <source>
        <strain evidence="2 3">DSM 22323</strain>
    </source>
</reference>
<organism evidence="2 3">
    <name type="scientific">Soonwooa buanensis</name>
    <dbReference type="NCBI Taxonomy" id="619805"/>
    <lineage>
        <taxon>Bacteria</taxon>
        <taxon>Pseudomonadati</taxon>
        <taxon>Bacteroidota</taxon>
        <taxon>Flavobacteriia</taxon>
        <taxon>Flavobacteriales</taxon>
        <taxon>Weeksellaceae</taxon>
        <taxon>Chryseobacterium group</taxon>
        <taxon>Soonwooa</taxon>
    </lineage>
</organism>